<dbReference type="InterPro" id="IPR006600">
    <property type="entry name" value="HTH_CenpB_DNA-bd_dom"/>
</dbReference>
<gene>
    <name evidence="3" type="ORF">GMARGA_LOCUS38679</name>
</gene>
<evidence type="ECO:0000313" key="4">
    <source>
        <dbReference type="Proteomes" id="UP000789901"/>
    </source>
</evidence>
<accession>A0ABN7X3U0</accession>
<comment type="caution">
    <text evidence="3">The sequence shown here is derived from an EMBL/GenBank/DDBJ whole genome shotgun (WGS) entry which is preliminary data.</text>
</comment>
<dbReference type="Gene3D" id="1.10.10.60">
    <property type="entry name" value="Homeodomain-like"/>
    <property type="match status" value="2"/>
</dbReference>
<keyword evidence="1" id="KW-0238">DNA-binding</keyword>
<dbReference type="InterPro" id="IPR009057">
    <property type="entry name" value="Homeodomain-like_sf"/>
</dbReference>
<dbReference type="PROSITE" id="PS51253">
    <property type="entry name" value="HTH_CENPB"/>
    <property type="match status" value="1"/>
</dbReference>
<feature type="non-terminal residue" evidence="3">
    <location>
        <position position="1"/>
    </location>
</feature>
<dbReference type="Pfam" id="PF09607">
    <property type="entry name" value="BrkDBD"/>
    <property type="match status" value="1"/>
</dbReference>
<keyword evidence="4" id="KW-1185">Reference proteome</keyword>
<protein>
    <submittedName>
        <fullName evidence="3">17876_t:CDS:1</fullName>
    </submittedName>
</protein>
<feature type="domain" description="HTH CENPB-type" evidence="2">
    <location>
        <begin position="82"/>
        <end position="147"/>
    </location>
</feature>
<dbReference type="InterPro" id="IPR018586">
    <property type="entry name" value="Brinker_DNA-bd"/>
</dbReference>
<dbReference type="Proteomes" id="UP000789901">
    <property type="component" value="Unassembled WGS sequence"/>
</dbReference>
<evidence type="ECO:0000256" key="1">
    <source>
        <dbReference type="ARBA" id="ARBA00023125"/>
    </source>
</evidence>
<proteinExistence type="predicted"/>
<dbReference type="EMBL" id="CAJVQB010087737">
    <property type="protein sequence ID" value="CAG8847459.1"/>
    <property type="molecule type" value="Genomic_DNA"/>
</dbReference>
<reference evidence="3 4" key="1">
    <citation type="submission" date="2021-06" db="EMBL/GenBank/DDBJ databases">
        <authorList>
            <person name="Kallberg Y."/>
            <person name="Tangrot J."/>
            <person name="Rosling A."/>
        </authorList>
    </citation>
    <scope>NUCLEOTIDE SEQUENCE [LARGE SCALE GENOMIC DNA]</scope>
    <source>
        <strain evidence="3 4">120-4 pot B 10/14</strain>
    </source>
</reference>
<dbReference type="SUPFAM" id="SSF46689">
    <property type="entry name" value="Homeodomain-like"/>
    <property type="match status" value="1"/>
</dbReference>
<organism evidence="3 4">
    <name type="scientific">Gigaspora margarita</name>
    <dbReference type="NCBI Taxonomy" id="4874"/>
    <lineage>
        <taxon>Eukaryota</taxon>
        <taxon>Fungi</taxon>
        <taxon>Fungi incertae sedis</taxon>
        <taxon>Mucoromycota</taxon>
        <taxon>Glomeromycotina</taxon>
        <taxon>Glomeromycetes</taxon>
        <taxon>Diversisporales</taxon>
        <taxon>Gigasporaceae</taxon>
        <taxon>Gigaspora</taxon>
    </lineage>
</organism>
<evidence type="ECO:0000313" key="3">
    <source>
        <dbReference type="EMBL" id="CAG8847459.1"/>
    </source>
</evidence>
<dbReference type="Pfam" id="PF03221">
    <property type="entry name" value="HTH_Tnp_Tc5"/>
    <property type="match status" value="1"/>
</dbReference>
<sequence length="147" mass="17421">QKLLNLFKTRMSPQKNIARHAHVTNKSHRLWSIKEKLMVVFYLECINSVRATAKRFEIEPKQVHEWRNKKQELLNAAPYALTLNHGRQVQYPLLEENLIDWIEEHYNMQHAVTRNMVVRKAKALAQTDKIKNAYPNIAGFKFSITWL</sequence>
<feature type="non-terminal residue" evidence="3">
    <location>
        <position position="147"/>
    </location>
</feature>
<name>A0ABN7X3U0_GIGMA</name>
<evidence type="ECO:0000259" key="2">
    <source>
        <dbReference type="PROSITE" id="PS51253"/>
    </source>
</evidence>